<reference evidence="1" key="1">
    <citation type="submission" date="2014-09" db="EMBL/GenBank/DDBJ databases">
        <authorList>
            <person name="Magalhaes I.L.F."/>
            <person name="Oliveira U."/>
            <person name="Santos F.R."/>
            <person name="Vidigal T.H.D.A."/>
            <person name="Brescovit A.D."/>
            <person name="Santos A.J."/>
        </authorList>
    </citation>
    <scope>NUCLEOTIDE SEQUENCE</scope>
    <source>
        <tissue evidence="1">Shoot tissue taken approximately 20 cm above the soil surface</tissue>
    </source>
</reference>
<evidence type="ECO:0000313" key="1">
    <source>
        <dbReference type="EMBL" id="JAD85447.1"/>
    </source>
</evidence>
<name>A0A0A9DNV7_ARUDO</name>
<proteinExistence type="predicted"/>
<dbReference type="EMBL" id="GBRH01212448">
    <property type="protein sequence ID" value="JAD85447.1"/>
    <property type="molecule type" value="Transcribed_RNA"/>
</dbReference>
<reference evidence="1" key="2">
    <citation type="journal article" date="2015" name="Data Brief">
        <title>Shoot transcriptome of the giant reed, Arundo donax.</title>
        <authorList>
            <person name="Barrero R.A."/>
            <person name="Guerrero F.D."/>
            <person name="Moolhuijzen P."/>
            <person name="Goolsby J.A."/>
            <person name="Tidwell J."/>
            <person name="Bellgard S.E."/>
            <person name="Bellgard M.I."/>
        </authorList>
    </citation>
    <scope>NUCLEOTIDE SEQUENCE</scope>
    <source>
        <tissue evidence="1">Shoot tissue taken approximately 20 cm above the soil surface</tissue>
    </source>
</reference>
<sequence length="54" mass="6263">MQARQVLASDSSPLIQRSMHLHLPTRHEDQMALCLTDSTEDIGPWKYQTTHKRC</sequence>
<accession>A0A0A9DNV7</accession>
<protein>
    <submittedName>
        <fullName evidence="1">Uncharacterized protein</fullName>
    </submittedName>
</protein>
<dbReference type="AlphaFoldDB" id="A0A0A9DNV7"/>
<organism evidence="1">
    <name type="scientific">Arundo donax</name>
    <name type="common">Giant reed</name>
    <name type="synonym">Donax arundinaceus</name>
    <dbReference type="NCBI Taxonomy" id="35708"/>
    <lineage>
        <taxon>Eukaryota</taxon>
        <taxon>Viridiplantae</taxon>
        <taxon>Streptophyta</taxon>
        <taxon>Embryophyta</taxon>
        <taxon>Tracheophyta</taxon>
        <taxon>Spermatophyta</taxon>
        <taxon>Magnoliopsida</taxon>
        <taxon>Liliopsida</taxon>
        <taxon>Poales</taxon>
        <taxon>Poaceae</taxon>
        <taxon>PACMAD clade</taxon>
        <taxon>Arundinoideae</taxon>
        <taxon>Arundineae</taxon>
        <taxon>Arundo</taxon>
    </lineage>
</organism>